<dbReference type="InterPro" id="IPR001478">
    <property type="entry name" value="PDZ"/>
</dbReference>
<feature type="compositionally biased region" description="Polar residues" evidence="4">
    <location>
        <begin position="105"/>
        <end position="114"/>
    </location>
</feature>
<gene>
    <name evidence="7" type="ORF">H9705_04350</name>
</gene>
<dbReference type="InterPro" id="IPR043504">
    <property type="entry name" value="Peptidase_S1_PA_chymotrypsin"/>
</dbReference>
<feature type="compositionally biased region" description="Basic and acidic residues" evidence="4">
    <location>
        <begin position="141"/>
        <end position="152"/>
    </location>
</feature>
<comment type="similarity">
    <text evidence="1">Belongs to the peptidase S1C family.</text>
</comment>
<dbReference type="Proteomes" id="UP000823849">
    <property type="component" value="Unassembled WGS sequence"/>
</dbReference>
<dbReference type="Pfam" id="PF13180">
    <property type="entry name" value="PDZ_2"/>
    <property type="match status" value="1"/>
</dbReference>
<feature type="compositionally biased region" description="Polar residues" evidence="4">
    <location>
        <begin position="47"/>
        <end position="70"/>
    </location>
</feature>
<dbReference type="PANTHER" id="PTHR43343">
    <property type="entry name" value="PEPTIDASE S12"/>
    <property type="match status" value="1"/>
</dbReference>
<proteinExistence type="inferred from homology"/>
<keyword evidence="5" id="KW-0472">Membrane</keyword>
<dbReference type="SUPFAM" id="SSF50156">
    <property type="entry name" value="PDZ domain-like"/>
    <property type="match status" value="1"/>
</dbReference>
<dbReference type="PANTHER" id="PTHR43343:SF3">
    <property type="entry name" value="PROTEASE DO-LIKE 8, CHLOROPLASTIC"/>
    <property type="match status" value="1"/>
</dbReference>
<feature type="region of interest" description="Disordered" evidence="4">
    <location>
        <begin position="1"/>
        <end position="161"/>
    </location>
</feature>
<dbReference type="InterPro" id="IPR051201">
    <property type="entry name" value="Chloro_Bact_Ser_Proteases"/>
</dbReference>
<dbReference type="PROSITE" id="PS50106">
    <property type="entry name" value="PDZ"/>
    <property type="match status" value="1"/>
</dbReference>
<dbReference type="InterPro" id="IPR036034">
    <property type="entry name" value="PDZ_sf"/>
</dbReference>
<comment type="caution">
    <text evidence="7">The sequence shown here is derived from an EMBL/GenBank/DDBJ whole genome shotgun (WGS) entry which is preliminary data.</text>
</comment>
<evidence type="ECO:0000259" key="6">
    <source>
        <dbReference type="PROSITE" id="PS50106"/>
    </source>
</evidence>
<dbReference type="AlphaFoldDB" id="A0A9D2NBH3"/>
<feature type="compositionally biased region" description="Polar residues" evidence="4">
    <location>
        <begin position="85"/>
        <end position="94"/>
    </location>
</feature>
<dbReference type="GO" id="GO:0006508">
    <property type="term" value="P:proteolysis"/>
    <property type="evidence" value="ECO:0007669"/>
    <property type="project" value="UniProtKB-KW"/>
</dbReference>
<evidence type="ECO:0000313" key="7">
    <source>
        <dbReference type="EMBL" id="HJC15046.1"/>
    </source>
</evidence>
<dbReference type="EMBL" id="DWWU01000019">
    <property type="protein sequence ID" value="HJC15046.1"/>
    <property type="molecule type" value="Genomic_DNA"/>
</dbReference>
<dbReference type="Gene3D" id="2.40.10.10">
    <property type="entry name" value="Trypsin-like serine proteases"/>
    <property type="match status" value="2"/>
</dbReference>
<dbReference type="SUPFAM" id="SSF50494">
    <property type="entry name" value="Trypsin-like serine proteases"/>
    <property type="match status" value="1"/>
</dbReference>
<reference evidence="7" key="2">
    <citation type="submission" date="2021-04" db="EMBL/GenBank/DDBJ databases">
        <authorList>
            <person name="Gilroy R."/>
        </authorList>
    </citation>
    <scope>NUCLEOTIDE SEQUENCE</scope>
    <source>
        <strain evidence="7">CHK185-5351</strain>
    </source>
</reference>
<feature type="compositionally biased region" description="Low complexity" evidence="4">
    <location>
        <begin position="115"/>
        <end position="131"/>
    </location>
</feature>
<feature type="transmembrane region" description="Helical" evidence="5">
    <location>
        <begin position="168"/>
        <end position="186"/>
    </location>
</feature>
<organism evidence="7 8">
    <name type="scientific">Candidatus Fusicatenibacter intestinigallinarum</name>
    <dbReference type="NCBI Taxonomy" id="2838598"/>
    <lineage>
        <taxon>Bacteria</taxon>
        <taxon>Bacillati</taxon>
        <taxon>Bacillota</taxon>
        <taxon>Clostridia</taxon>
        <taxon>Lachnospirales</taxon>
        <taxon>Lachnospiraceae</taxon>
        <taxon>Fusicatenibacter</taxon>
    </lineage>
</organism>
<keyword evidence="5" id="KW-1133">Transmembrane helix</keyword>
<evidence type="ECO:0000313" key="8">
    <source>
        <dbReference type="Proteomes" id="UP000823849"/>
    </source>
</evidence>
<reference evidence="7" key="1">
    <citation type="journal article" date="2021" name="PeerJ">
        <title>Extensive microbial diversity within the chicken gut microbiome revealed by metagenomics and culture.</title>
        <authorList>
            <person name="Gilroy R."/>
            <person name="Ravi A."/>
            <person name="Getino M."/>
            <person name="Pursley I."/>
            <person name="Horton D.L."/>
            <person name="Alikhan N.F."/>
            <person name="Baker D."/>
            <person name="Gharbi K."/>
            <person name="Hall N."/>
            <person name="Watson M."/>
            <person name="Adriaenssens E.M."/>
            <person name="Foster-Nyarko E."/>
            <person name="Jarju S."/>
            <person name="Secka A."/>
            <person name="Antonio M."/>
            <person name="Oren A."/>
            <person name="Chaudhuri R.R."/>
            <person name="La Ragione R."/>
            <person name="Hildebrand F."/>
            <person name="Pallen M.J."/>
        </authorList>
    </citation>
    <scope>NUCLEOTIDE SEQUENCE</scope>
    <source>
        <strain evidence="7">CHK185-5351</strain>
    </source>
</reference>
<dbReference type="SMART" id="SM00228">
    <property type="entry name" value="PDZ"/>
    <property type="match status" value="1"/>
</dbReference>
<feature type="compositionally biased region" description="Polar residues" evidence="4">
    <location>
        <begin position="564"/>
        <end position="581"/>
    </location>
</feature>
<evidence type="ECO:0000256" key="1">
    <source>
        <dbReference type="ARBA" id="ARBA00010541"/>
    </source>
</evidence>
<keyword evidence="5" id="KW-0812">Transmembrane</keyword>
<evidence type="ECO:0000256" key="5">
    <source>
        <dbReference type="SAM" id="Phobius"/>
    </source>
</evidence>
<accession>A0A9D2NBH3</accession>
<sequence>MSEEFRKDTEQVSSEENTGAAENAQQKPEGYTEQSEQHTEGRENASAVETVSGQTDASKGQPTSGTTYSWVNPKLTGEERKEDNSASYTGQAEQNFYRGAGEYGQSGQNAYQNDSQSGQTSAGGTQTGGQQRHMYQSYHIDTPHPEEPQAKKKNDRKVKKPMSVGKKWGMVIAMGAVFGLVAGGVFTGTSMLGAQLTGAGVGNNVAIPTTATTTTGTQSSDSSTASGMSVKDVASSAMPSLVAISTTTVEEVQTFFGTASQEVPASGTGVIVGQNDEELLIATNNHVVSGATQLSVSFTDDTTIEGQIKGTDEANDLAVVSVKLSDIPSDTQSQIKIATMGDSDALEVGDQVVAIGNALGSGQSVTSGYVSALDRDVTSTDETTGQETTSEGLIQTDAAINPGNSGGALLNMNGELIGINEAKYSSTSVEGMGFAIPIAKAEPILENLMSLTTRYKVDDADASYIGITMKDVESNVSEAYGIPAGVRVESVVDGSPADEAGIKVGDILTGFDGRTVSNSAGLQDILSYYAAGETVDITVQRADDGEYKEKTLTITLGSADDKPTQAQKESTQNSIENYFGR</sequence>
<protein>
    <submittedName>
        <fullName evidence="7">Trypsin-like peptidase domain-containing protein</fullName>
    </submittedName>
</protein>
<dbReference type="Gene3D" id="2.30.42.10">
    <property type="match status" value="1"/>
</dbReference>
<feature type="domain" description="PDZ" evidence="6">
    <location>
        <begin position="454"/>
        <end position="543"/>
    </location>
</feature>
<keyword evidence="3" id="KW-0378">Hydrolase</keyword>
<dbReference type="InterPro" id="IPR001940">
    <property type="entry name" value="Peptidase_S1C"/>
</dbReference>
<name>A0A9D2NBH3_9FIRM</name>
<evidence type="ECO:0000256" key="4">
    <source>
        <dbReference type="SAM" id="MobiDB-lite"/>
    </source>
</evidence>
<evidence type="ECO:0000256" key="3">
    <source>
        <dbReference type="ARBA" id="ARBA00022801"/>
    </source>
</evidence>
<keyword evidence="2" id="KW-0645">Protease</keyword>
<feature type="compositionally biased region" description="Basic and acidic residues" evidence="4">
    <location>
        <begin position="1"/>
        <end position="10"/>
    </location>
</feature>
<dbReference type="PRINTS" id="PR00834">
    <property type="entry name" value="PROTEASES2C"/>
</dbReference>
<evidence type="ECO:0000256" key="2">
    <source>
        <dbReference type="ARBA" id="ARBA00022670"/>
    </source>
</evidence>
<dbReference type="GO" id="GO:0004252">
    <property type="term" value="F:serine-type endopeptidase activity"/>
    <property type="evidence" value="ECO:0007669"/>
    <property type="project" value="InterPro"/>
</dbReference>
<dbReference type="Pfam" id="PF13365">
    <property type="entry name" value="Trypsin_2"/>
    <property type="match status" value="1"/>
</dbReference>
<dbReference type="InterPro" id="IPR009003">
    <property type="entry name" value="Peptidase_S1_PA"/>
</dbReference>
<feature type="region of interest" description="Disordered" evidence="4">
    <location>
        <begin position="556"/>
        <end position="581"/>
    </location>
</feature>